<name>A0A3B0JS47_DROGU</name>
<dbReference type="AlphaFoldDB" id="A0A3B0JS47"/>
<proteinExistence type="inferred from homology"/>
<dbReference type="SUPFAM" id="SSF54695">
    <property type="entry name" value="POZ domain"/>
    <property type="match status" value="1"/>
</dbReference>
<gene>
    <name evidence="3" type="ORF">DGUA_6G010903</name>
</gene>
<dbReference type="OMA" id="GANDCLY"/>
<dbReference type="InterPro" id="IPR016897">
    <property type="entry name" value="SKP1"/>
</dbReference>
<dbReference type="InterPro" id="IPR011333">
    <property type="entry name" value="SKP1/BTB/POZ_sf"/>
</dbReference>
<evidence type="ECO:0000256" key="2">
    <source>
        <dbReference type="ARBA" id="ARBA00022786"/>
    </source>
</evidence>
<reference evidence="4" key="1">
    <citation type="submission" date="2018-01" db="EMBL/GenBank/DDBJ databases">
        <authorList>
            <person name="Alioto T."/>
            <person name="Alioto T."/>
        </authorList>
    </citation>
    <scope>NUCLEOTIDE SEQUENCE [LARGE SCALE GENOMIC DNA]</scope>
</reference>
<protein>
    <submittedName>
        <fullName evidence="3">Blast:S-phase kinase-associated protein 1</fullName>
    </submittedName>
</protein>
<dbReference type="InterPro" id="IPR001232">
    <property type="entry name" value="SKP1-like"/>
</dbReference>
<dbReference type="OrthoDB" id="7873799at2759"/>
<evidence type="ECO:0000313" key="3">
    <source>
        <dbReference type="EMBL" id="SPP78280.1"/>
    </source>
</evidence>
<sequence>MFILFFWFCDNNDNKMEQNKRVQRVQLMSSEGEVITIDREVANRFERLKELLGANDFLYFPNTRSIILRKLLTWSFYHKYDPGPRNDDDSTSWYTEFFDVDQGTLLELIETACFLDLPKLLNKAQGL</sequence>
<evidence type="ECO:0000313" key="4">
    <source>
        <dbReference type="Proteomes" id="UP000268350"/>
    </source>
</evidence>
<organism evidence="3 4">
    <name type="scientific">Drosophila guanche</name>
    <name type="common">Fruit fly</name>
    <dbReference type="NCBI Taxonomy" id="7266"/>
    <lineage>
        <taxon>Eukaryota</taxon>
        <taxon>Metazoa</taxon>
        <taxon>Ecdysozoa</taxon>
        <taxon>Arthropoda</taxon>
        <taxon>Hexapoda</taxon>
        <taxon>Insecta</taxon>
        <taxon>Pterygota</taxon>
        <taxon>Neoptera</taxon>
        <taxon>Endopterygota</taxon>
        <taxon>Diptera</taxon>
        <taxon>Brachycera</taxon>
        <taxon>Muscomorpha</taxon>
        <taxon>Ephydroidea</taxon>
        <taxon>Drosophilidae</taxon>
        <taxon>Drosophila</taxon>
        <taxon>Sophophora</taxon>
    </lineage>
</organism>
<dbReference type="GO" id="GO:0006511">
    <property type="term" value="P:ubiquitin-dependent protein catabolic process"/>
    <property type="evidence" value="ECO:0007669"/>
    <property type="project" value="InterPro"/>
</dbReference>
<keyword evidence="2" id="KW-0833">Ubl conjugation pathway</keyword>
<dbReference type="GO" id="GO:0016301">
    <property type="term" value="F:kinase activity"/>
    <property type="evidence" value="ECO:0007669"/>
    <property type="project" value="UniProtKB-KW"/>
</dbReference>
<dbReference type="STRING" id="7266.A0A3B0JS47"/>
<dbReference type="SMART" id="SM00512">
    <property type="entry name" value="Skp1"/>
    <property type="match status" value="1"/>
</dbReference>
<dbReference type="Gene3D" id="3.30.710.10">
    <property type="entry name" value="Potassium Channel Kv1.1, Chain A"/>
    <property type="match status" value="1"/>
</dbReference>
<keyword evidence="4" id="KW-1185">Reference proteome</keyword>
<accession>A0A3B0JS47</accession>
<dbReference type="Proteomes" id="UP000268350">
    <property type="component" value="Unassembled WGS sequence"/>
</dbReference>
<comment type="similarity">
    <text evidence="1">Belongs to the SKP1 family.</text>
</comment>
<dbReference type="EMBL" id="OUUW01000003">
    <property type="protein sequence ID" value="SPP78280.1"/>
    <property type="molecule type" value="Genomic_DNA"/>
</dbReference>
<evidence type="ECO:0000256" key="1">
    <source>
        <dbReference type="ARBA" id="ARBA00009993"/>
    </source>
</evidence>
<keyword evidence="3" id="KW-0808">Transferase</keyword>
<dbReference type="PANTHER" id="PTHR11165">
    <property type="entry name" value="SKP1"/>
    <property type="match status" value="1"/>
</dbReference>
<keyword evidence="3" id="KW-0418">Kinase</keyword>